<dbReference type="AlphaFoldDB" id="A0A834U577"/>
<feature type="region of interest" description="Disordered" evidence="1">
    <location>
        <begin position="1"/>
        <end position="32"/>
    </location>
</feature>
<evidence type="ECO:0000256" key="1">
    <source>
        <dbReference type="SAM" id="MobiDB-lite"/>
    </source>
</evidence>
<organism evidence="2 3">
    <name type="scientific">Vespula pensylvanica</name>
    <name type="common">Western yellow jacket</name>
    <name type="synonym">Wasp</name>
    <dbReference type="NCBI Taxonomy" id="30213"/>
    <lineage>
        <taxon>Eukaryota</taxon>
        <taxon>Metazoa</taxon>
        <taxon>Ecdysozoa</taxon>
        <taxon>Arthropoda</taxon>
        <taxon>Hexapoda</taxon>
        <taxon>Insecta</taxon>
        <taxon>Pterygota</taxon>
        <taxon>Neoptera</taxon>
        <taxon>Endopterygota</taxon>
        <taxon>Hymenoptera</taxon>
        <taxon>Apocrita</taxon>
        <taxon>Aculeata</taxon>
        <taxon>Vespoidea</taxon>
        <taxon>Vespidae</taxon>
        <taxon>Vespinae</taxon>
        <taxon>Vespula</taxon>
    </lineage>
</organism>
<evidence type="ECO:0000313" key="3">
    <source>
        <dbReference type="Proteomes" id="UP000600918"/>
    </source>
</evidence>
<name>A0A834U577_VESPE</name>
<gene>
    <name evidence="2" type="ORF">H0235_011607</name>
</gene>
<protein>
    <submittedName>
        <fullName evidence="2">Uncharacterized protein</fullName>
    </submittedName>
</protein>
<accession>A0A834U577</accession>
<dbReference type="EMBL" id="JACSDY010000010">
    <property type="protein sequence ID" value="KAF7417076.1"/>
    <property type="molecule type" value="Genomic_DNA"/>
</dbReference>
<sequence length="169" mass="19460">MKKQKSRDFLPSNRRTDMDARSSFQQRQRQRQHKEKITALFRSFDKGQGLWFICESHVGQEVFNGAVLKCRSHGHIQSTEPNSTNSQKFVVLEMRFVHPNGNQLYISTDVRHYAKADYDNSSTSTVGALLCEAMCIREYTLPVRLVSHLSLNVTKSVFEFGNVVRFVTV</sequence>
<comment type="caution">
    <text evidence="2">The sequence shown here is derived from an EMBL/GenBank/DDBJ whole genome shotgun (WGS) entry which is preliminary data.</text>
</comment>
<reference evidence="2" key="1">
    <citation type="journal article" date="2020" name="G3 (Bethesda)">
        <title>High-Quality Assemblies for Three Invasive Social Wasps from the &lt;i&gt;Vespula&lt;/i&gt; Genus.</title>
        <authorList>
            <person name="Harrop T.W.R."/>
            <person name="Guhlin J."/>
            <person name="McLaughlin G.M."/>
            <person name="Permina E."/>
            <person name="Stockwell P."/>
            <person name="Gilligan J."/>
            <person name="Le Lec M.F."/>
            <person name="Gruber M.A.M."/>
            <person name="Quinn O."/>
            <person name="Lovegrove M."/>
            <person name="Duncan E.J."/>
            <person name="Remnant E.J."/>
            <person name="Van Eeckhoven J."/>
            <person name="Graham B."/>
            <person name="Knapp R.A."/>
            <person name="Langford K.W."/>
            <person name="Kronenberg Z."/>
            <person name="Press M.O."/>
            <person name="Eacker S.M."/>
            <person name="Wilson-Rankin E.E."/>
            <person name="Purcell J."/>
            <person name="Lester P.J."/>
            <person name="Dearden P.K."/>
        </authorList>
    </citation>
    <scope>NUCLEOTIDE SEQUENCE</scope>
    <source>
        <strain evidence="2">Volc-1</strain>
    </source>
</reference>
<evidence type="ECO:0000313" key="2">
    <source>
        <dbReference type="EMBL" id="KAF7417076.1"/>
    </source>
</evidence>
<proteinExistence type="predicted"/>
<dbReference type="Proteomes" id="UP000600918">
    <property type="component" value="Unassembled WGS sequence"/>
</dbReference>
<keyword evidence="3" id="KW-1185">Reference proteome</keyword>